<gene>
    <name evidence="10" type="ORF">AYBTSS11_LOCUS30137</name>
</gene>
<feature type="domain" description="Disease resistance protein winged helix" evidence="8">
    <location>
        <begin position="428"/>
        <end position="496"/>
    </location>
</feature>
<evidence type="ECO:0000256" key="5">
    <source>
        <dbReference type="ARBA" id="ARBA00022840"/>
    </source>
</evidence>
<proteinExistence type="predicted"/>
<dbReference type="InterPro" id="IPR058922">
    <property type="entry name" value="WHD_DRP"/>
</dbReference>
<dbReference type="GO" id="GO:0051707">
    <property type="term" value="P:response to other organism"/>
    <property type="evidence" value="ECO:0007669"/>
    <property type="project" value="UniProtKB-ARBA"/>
</dbReference>
<dbReference type="InterPro" id="IPR027417">
    <property type="entry name" value="P-loop_NTPase"/>
</dbReference>
<dbReference type="InterPro" id="IPR056789">
    <property type="entry name" value="LRR_R13L1-DRL21"/>
</dbReference>
<keyword evidence="3" id="KW-0547">Nucleotide-binding</keyword>
<feature type="domain" description="Disease resistance N-terminal" evidence="7">
    <location>
        <begin position="14"/>
        <end position="104"/>
    </location>
</feature>
<dbReference type="Pfam" id="PF00931">
    <property type="entry name" value="NB-ARC"/>
    <property type="match status" value="1"/>
</dbReference>
<keyword evidence="2" id="KW-0677">Repeat</keyword>
<evidence type="ECO:0000256" key="4">
    <source>
        <dbReference type="ARBA" id="ARBA00022821"/>
    </source>
</evidence>
<dbReference type="GO" id="GO:0043531">
    <property type="term" value="F:ADP binding"/>
    <property type="evidence" value="ECO:0007669"/>
    <property type="project" value="InterPro"/>
</dbReference>
<dbReference type="InterPro" id="IPR042197">
    <property type="entry name" value="Apaf_helical"/>
</dbReference>
<dbReference type="Gene3D" id="1.10.10.10">
    <property type="entry name" value="Winged helix-like DNA-binding domain superfamily/Winged helix DNA-binding domain"/>
    <property type="match status" value="1"/>
</dbReference>
<evidence type="ECO:0000256" key="2">
    <source>
        <dbReference type="ARBA" id="ARBA00022737"/>
    </source>
</evidence>
<dbReference type="InterPro" id="IPR002182">
    <property type="entry name" value="NB-ARC"/>
</dbReference>
<dbReference type="SMART" id="SM00369">
    <property type="entry name" value="LRR_TYP"/>
    <property type="match status" value="3"/>
</dbReference>
<protein>
    <recommendedName>
        <fullName evidence="12">Disease resistance RPP13-like protein 1</fullName>
    </recommendedName>
</protein>
<dbReference type="Gene3D" id="3.40.50.300">
    <property type="entry name" value="P-loop containing nucleotide triphosphate hydrolases"/>
    <property type="match status" value="1"/>
</dbReference>
<feature type="domain" description="NB-ARC" evidence="6">
    <location>
        <begin position="170"/>
        <end position="344"/>
    </location>
</feature>
<dbReference type="Pfam" id="PF23559">
    <property type="entry name" value="WHD_DRP"/>
    <property type="match status" value="1"/>
</dbReference>
<dbReference type="Pfam" id="PF18052">
    <property type="entry name" value="Rx_N"/>
    <property type="match status" value="1"/>
</dbReference>
<dbReference type="Proteomes" id="UP001189624">
    <property type="component" value="Chromosome 11"/>
</dbReference>
<dbReference type="FunFam" id="3.40.50.300:FF:001091">
    <property type="entry name" value="Probable disease resistance protein At1g61300"/>
    <property type="match status" value="1"/>
</dbReference>
<dbReference type="Gramene" id="rna-AYBTSS11_LOCUS30137">
    <property type="protein sequence ID" value="CAJ1977966.1"/>
    <property type="gene ID" value="gene-AYBTSS11_LOCUS30137"/>
</dbReference>
<reference evidence="10" key="1">
    <citation type="submission" date="2023-10" db="EMBL/GenBank/DDBJ databases">
        <authorList>
            <person name="Domelevo Entfellner J.-B."/>
        </authorList>
    </citation>
    <scope>NUCLEOTIDE SEQUENCE</scope>
</reference>
<dbReference type="InterPro" id="IPR003591">
    <property type="entry name" value="Leu-rich_rpt_typical-subtyp"/>
</dbReference>
<dbReference type="InterPro" id="IPR032675">
    <property type="entry name" value="LRR_dom_sf"/>
</dbReference>
<dbReference type="PRINTS" id="PR00364">
    <property type="entry name" value="DISEASERSIST"/>
</dbReference>
<feature type="domain" description="R13L1/DRL21-like LRR repeat region" evidence="9">
    <location>
        <begin position="687"/>
        <end position="811"/>
    </location>
</feature>
<evidence type="ECO:0000313" key="10">
    <source>
        <dbReference type="EMBL" id="CAJ1977966.1"/>
    </source>
</evidence>
<name>A0AA86W3P6_9FABA</name>
<dbReference type="GO" id="GO:0006952">
    <property type="term" value="P:defense response"/>
    <property type="evidence" value="ECO:0007669"/>
    <property type="project" value="UniProtKB-KW"/>
</dbReference>
<dbReference type="InterPro" id="IPR041118">
    <property type="entry name" value="Rx_N"/>
</dbReference>
<sequence length="1223" mass="139195">MPVIETLGGALFGAVLQVLFDRVDSRQILDYFLGRKLDEKLLRKLRWKLVSINAVVDDAEQKQFRNAYVRAWVHEVRDVLLDTEDLLDEIHYEFSRCELEAESHQSNSNKVCKFESRIWEVLDDLESLKNQKDGLGLRNSSGVGTGLGSKVSHKLESTSLVVENVIYGRDDEKEKILKWMNSDTDKQSQLSIFSVVGMGGLGKTTLAQHVYNDSGIEEGNFAIRAWVCVSDEFDVLTVTKQMIGAITKSKDDGGDLEMVQGRLKEKLIGRKFLVVLDDVWNEDREKWKALQTPLNYGAKGSKIIVTTRSNKVAWIVQSNEVHELTQLGGDHSWQVFAKHAFQDDNPQMNAELKEIGTKIVEKCKGLPLALETVGSLLRSKSSVSEWKSVLRSEIWEFPEEDSKIIPALLLSYYHLPSHLKRCFSYCAVFPKDHEFVKENLIHLWMAENFLQCSQQSKSQEEVGQQYFNDLLSRSFFRQSSSLKSCFVMHDLLNDLAKYVSGDICFRLGVDREESITKATRHLSCVIDGDQYYRWYECLYNLKRLRTFFPVHIEPYMALYWNGETSMHELIFKLKFLRILSFNACRTLEEVPDTIGDLIHLRYLDLSWTYIKKLPDSTCSLCNLQTLKLNGCCHLKELPSDLHKLTNLRRLELIENSVTKVPMHMGELKNLQILMTPFNVGKSSELRIQQLGELSLHGDLLIENLQNTVNPSDALAGDLKNKTNLIRLDLRWDSIRNLDNSIEEREVLENLQPSRYLKHLSISEYGGTQFPSWLSDNSLSNVVSLSLNNCRHCLWLPSLGLLTFLKHLKVEGLDWIARIDADFYGNSSSSFASLKSLKFSDMKEWEEWQCMTGAFPNLRSLSLENCPKLKGHLPDQLCHLKYLLIKDCKELVTLAPSTPEIFELELRCCGKLQIDHHHLTTLQRLVIEGDNMEASLLERLGHIISHTPLESVSIYSSPNMNLPQNHCYDFILKLNIKGGCDSLTNFDLDLFPKLCHLILRGCRNLQKISQGHPHNHMKNLTIKMCSQFESFPSEGLSAPQLESIDITKLENLKSLPENMPELLPSLTDMCLIDCPGVEFSDGCLPSNLKSMDLSNCSKLVASLKGALGDNPYLESLFISEVDVECFPGEGLLPLSLTTLEISGCPNLKKLDYNGLSKLSSLEELFLHKCPILQCLPEEGLPKSISTLHITDCPLLKQRCKKQGEDWEKIAHIKDIVVDGERVKI</sequence>
<evidence type="ECO:0000259" key="6">
    <source>
        <dbReference type="Pfam" id="PF00931"/>
    </source>
</evidence>
<keyword evidence="11" id="KW-1185">Reference proteome</keyword>
<dbReference type="SUPFAM" id="SSF52540">
    <property type="entry name" value="P-loop containing nucleoside triphosphate hydrolases"/>
    <property type="match status" value="1"/>
</dbReference>
<evidence type="ECO:0000313" key="11">
    <source>
        <dbReference type="Proteomes" id="UP001189624"/>
    </source>
</evidence>
<evidence type="ECO:0008006" key="12">
    <source>
        <dbReference type="Google" id="ProtNLM"/>
    </source>
</evidence>
<dbReference type="Pfam" id="PF25019">
    <property type="entry name" value="LRR_R13L1-DRL21"/>
    <property type="match status" value="1"/>
</dbReference>
<dbReference type="SUPFAM" id="SSF52058">
    <property type="entry name" value="L domain-like"/>
    <property type="match status" value="2"/>
</dbReference>
<dbReference type="EMBL" id="OY731408">
    <property type="protein sequence ID" value="CAJ1977966.1"/>
    <property type="molecule type" value="Genomic_DNA"/>
</dbReference>
<evidence type="ECO:0000259" key="9">
    <source>
        <dbReference type="Pfam" id="PF25019"/>
    </source>
</evidence>
<dbReference type="Gene3D" id="1.20.5.4130">
    <property type="match status" value="1"/>
</dbReference>
<dbReference type="AlphaFoldDB" id="A0AA86W3P6"/>
<dbReference type="PANTHER" id="PTHR36766:SF40">
    <property type="entry name" value="DISEASE RESISTANCE PROTEIN RGA3"/>
    <property type="match status" value="1"/>
</dbReference>
<evidence type="ECO:0000259" key="7">
    <source>
        <dbReference type="Pfam" id="PF18052"/>
    </source>
</evidence>
<dbReference type="PANTHER" id="PTHR36766">
    <property type="entry name" value="PLANT BROAD-SPECTRUM MILDEW RESISTANCE PROTEIN RPW8"/>
    <property type="match status" value="1"/>
</dbReference>
<accession>A0AA86W3P6</accession>
<dbReference type="Gene3D" id="1.10.8.430">
    <property type="entry name" value="Helical domain of apoptotic protease-activating factors"/>
    <property type="match status" value="1"/>
</dbReference>
<evidence type="ECO:0000259" key="8">
    <source>
        <dbReference type="Pfam" id="PF23559"/>
    </source>
</evidence>
<organism evidence="10 11">
    <name type="scientific">Sphenostylis stenocarpa</name>
    <dbReference type="NCBI Taxonomy" id="92480"/>
    <lineage>
        <taxon>Eukaryota</taxon>
        <taxon>Viridiplantae</taxon>
        <taxon>Streptophyta</taxon>
        <taxon>Embryophyta</taxon>
        <taxon>Tracheophyta</taxon>
        <taxon>Spermatophyta</taxon>
        <taxon>Magnoliopsida</taxon>
        <taxon>eudicotyledons</taxon>
        <taxon>Gunneridae</taxon>
        <taxon>Pentapetalae</taxon>
        <taxon>rosids</taxon>
        <taxon>fabids</taxon>
        <taxon>Fabales</taxon>
        <taxon>Fabaceae</taxon>
        <taxon>Papilionoideae</taxon>
        <taxon>50 kb inversion clade</taxon>
        <taxon>NPAAA clade</taxon>
        <taxon>indigoferoid/millettioid clade</taxon>
        <taxon>Phaseoleae</taxon>
        <taxon>Sphenostylis</taxon>
    </lineage>
</organism>
<keyword evidence="1" id="KW-0433">Leucine-rich repeat</keyword>
<dbReference type="GO" id="GO:0005524">
    <property type="term" value="F:ATP binding"/>
    <property type="evidence" value="ECO:0007669"/>
    <property type="project" value="UniProtKB-KW"/>
</dbReference>
<evidence type="ECO:0000256" key="3">
    <source>
        <dbReference type="ARBA" id="ARBA00022741"/>
    </source>
</evidence>
<keyword evidence="5" id="KW-0067">ATP-binding</keyword>
<evidence type="ECO:0000256" key="1">
    <source>
        <dbReference type="ARBA" id="ARBA00022614"/>
    </source>
</evidence>
<keyword evidence="4" id="KW-0611">Plant defense</keyword>
<dbReference type="InterPro" id="IPR036388">
    <property type="entry name" value="WH-like_DNA-bd_sf"/>
</dbReference>
<dbReference type="Gene3D" id="3.80.10.10">
    <property type="entry name" value="Ribonuclease Inhibitor"/>
    <property type="match status" value="4"/>
</dbReference>
<dbReference type="FunFam" id="1.10.10.10:FF:000322">
    <property type="entry name" value="Probable disease resistance protein At1g63360"/>
    <property type="match status" value="1"/>
</dbReference>